<dbReference type="RefSeq" id="WP_144762480.1">
    <property type="nucleotide sequence ID" value="NZ_VMNW02000183.1"/>
</dbReference>
<proteinExistence type="predicted"/>
<name>A0A5N0UI09_9PSEU</name>
<dbReference type="OrthoDB" id="3264463at2"/>
<dbReference type="InterPro" id="IPR025447">
    <property type="entry name" value="DUF4192"/>
</dbReference>
<evidence type="ECO:0000313" key="1">
    <source>
        <dbReference type="EMBL" id="KAA9147804.1"/>
    </source>
</evidence>
<sequence length="344" mass="37231">MTTSTLPDGRIRITLEQPGQMIVALPHLLGFRPENSLVVAAIGSESGQSLSPLIRLDLPPPEHEEAVVAYLEETFARHPGDGVAVVAVGAHPQHPPCELPHGRLIERLGIAFEKTGIPMPHPVWTPEIRGGARWRCYTDECEGVLPDEKATEFAALCVSQGRVTYDSLEEMARTLAPDDKAAVARRAKLLRKRREPMPLGACFDEVRRALLQARKGELGLSDDQVVRLADALGHSRVRDTCLSTATESVAGLPTDAEKLWLELVRRMPPPERAECAALLGYAAYVRGEGALARMALDNALEADPGHVLSGLLLRCLKAGIPPERVKAVGDPGQLGRLSTRFAGC</sequence>
<dbReference type="Pfam" id="PF13830">
    <property type="entry name" value="DUF4192"/>
    <property type="match status" value="1"/>
</dbReference>
<keyword evidence="2" id="KW-1185">Reference proteome</keyword>
<comment type="caution">
    <text evidence="1">The sequence shown here is derived from an EMBL/GenBank/DDBJ whole genome shotgun (WGS) entry which is preliminary data.</text>
</comment>
<dbReference type="EMBL" id="VMNW02000183">
    <property type="protein sequence ID" value="KAA9147804.1"/>
    <property type="molecule type" value="Genomic_DNA"/>
</dbReference>
<dbReference type="AlphaFoldDB" id="A0A5N0UI09"/>
<evidence type="ECO:0000313" key="2">
    <source>
        <dbReference type="Proteomes" id="UP000319769"/>
    </source>
</evidence>
<organism evidence="1 2">
    <name type="scientific">Amycolatopsis acidicola</name>
    <dbReference type="NCBI Taxonomy" id="2596893"/>
    <lineage>
        <taxon>Bacteria</taxon>
        <taxon>Bacillati</taxon>
        <taxon>Actinomycetota</taxon>
        <taxon>Actinomycetes</taxon>
        <taxon>Pseudonocardiales</taxon>
        <taxon>Pseudonocardiaceae</taxon>
        <taxon>Amycolatopsis</taxon>
    </lineage>
</organism>
<dbReference type="Proteomes" id="UP000319769">
    <property type="component" value="Unassembled WGS sequence"/>
</dbReference>
<accession>A0A5N0UI09</accession>
<gene>
    <name evidence="1" type="ORF">FPZ12_045305</name>
</gene>
<reference evidence="1" key="1">
    <citation type="submission" date="2019-09" db="EMBL/GenBank/DDBJ databases">
        <authorList>
            <person name="Teo W.F.A."/>
            <person name="Duangmal K."/>
        </authorList>
    </citation>
    <scope>NUCLEOTIDE SEQUENCE [LARGE SCALE GENOMIC DNA]</scope>
    <source>
        <strain evidence="1">K81G1</strain>
    </source>
</reference>
<protein>
    <submittedName>
        <fullName evidence="1">DUF4192 domain-containing protein</fullName>
    </submittedName>
</protein>